<reference evidence="1 2" key="1">
    <citation type="submission" date="2016-01" db="EMBL/GenBank/DDBJ databases">
        <title>The new phylogeny of the genus Mycobacterium.</title>
        <authorList>
            <person name="Tarcisio F."/>
            <person name="Conor M."/>
            <person name="Antonella G."/>
            <person name="Elisabetta G."/>
            <person name="Giulia F.S."/>
            <person name="Sara T."/>
            <person name="Anna F."/>
            <person name="Clotilde B."/>
            <person name="Roberto B."/>
            <person name="Veronica D.S."/>
            <person name="Fabio R."/>
            <person name="Monica P."/>
            <person name="Olivier J."/>
            <person name="Enrico T."/>
            <person name="Nicola S."/>
        </authorList>
    </citation>
    <scope>NUCLEOTIDE SEQUENCE [LARGE SCALE GENOMIC DNA]</scope>
    <source>
        <strain evidence="1 2">DSM 45166</strain>
    </source>
</reference>
<evidence type="ECO:0000313" key="1">
    <source>
        <dbReference type="EMBL" id="ORW02285.1"/>
    </source>
</evidence>
<dbReference type="EMBL" id="LQPE01000134">
    <property type="protein sequence ID" value="ORW02285.1"/>
    <property type="molecule type" value="Genomic_DNA"/>
</dbReference>
<gene>
    <name evidence="1" type="ORF">AWC14_07200</name>
</gene>
<organism evidence="1 2">
    <name type="scientific">Mycobacterium kyorinense</name>
    <dbReference type="NCBI Taxonomy" id="487514"/>
    <lineage>
        <taxon>Bacteria</taxon>
        <taxon>Bacillati</taxon>
        <taxon>Actinomycetota</taxon>
        <taxon>Actinomycetes</taxon>
        <taxon>Mycobacteriales</taxon>
        <taxon>Mycobacteriaceae</taxon>
        <taxon>Mycobacterium</taxon>
    </lineage>
</organism>
<dbReference type="InterPro" id="IPR009061">
    <property type="entry name" value="DNA-bd_dom_put_sf"/>
</dbReference>
<dbReference type="AlphaFoldDB" id="A0A1X1XTV3"/>
<proteinExistence type="predicted"/>
<evidence type="ECO:0000313" key="2">
    <source>
        <dbReference type="Proteomes" id="UP000193487"/>
    </source>
</evidence>
<evidence type="ECO:0008006" key="3">
    <source>
        <dbReference type="Google" id="ProtNLM"/>
    </source>
</evidence>
<sequence>MDSGGIVSVWSDRACWTQTAWTAEQTARLTGLKQDTIYHYVSRKDPKFPQPRTEGGRIHFTAEQVLRFILEHRPRRSHTVVPRLFPRIPEPTPAQFVRAEQVSVADVGRFAVHSWQPSDGGRQVAIAYPDRENTVHINNAAAMPGALLDQLPARIEAVAVPNGEAASLYSSTEPTQTAPLVVVAERNPVYRHDPVGHGAARYRWWDLANLLRVDIPWWSPLLNELDAMLAWRPGTPITHVTPYAPTADTGYIAALAAPTDSAALRTAIDKLTTRILMQLNGPRPHDDNYLTPGLTQAAISTLNTSQPVPELTADEAAQILHHRVDKRAANQALRVANHWAFMPVLTYAIRIQPRSAGSMALRWIARLTDVTPDRRTELGFWFIANYYGDRVQPVRWLRDPYNPNTWIIHGDNDTIYAGVGTHMPAATGKLTDAEIDDEAAFFRDSAGQIWPLPDTGYHYYRTGYDGAGPQRLAETLTLLLRDATIDVHKPPHFNPGTKLYQLLSRQEPPITLTAEFLSSHPH</sequence>
<protein>
    <recommendedName>
        <fullName evidence="3">Helix-turn-helix domain-containing protein</fullName>
    </recommendedName>
</protein>
<comment type="caution">
    <text evidence="1">The sequence shown here is derived from an EMBL/GenBank/DDBJ whole genome shotgun (WGS) entry which is preliminary data.</text>
</comment>
<accession>A0A1X1XTV3</accession>
<dbReference type="Proteomes" id="UP000193487">
    <property type="component" value="Unassembled WGS sequence"/>
</dbReference>
<dbReference type="GO" id="GO:0006355">
    <property type="term" value="P:regulation of DNA-templated transcription"/>
    <property type="evidence" value="ECO:0007669"/>
    <property type="project" value="InterPro"/>
</dbReference>
<dbReference type="SUPFAM" id="SSF46955">
    <property type="entry name" value="Putative DNA-binding domain"/>
    <property type="match status" value="1"/>
</dbReference>
<name>A0A1X1XTV3_9MYCO</name>
<keyword evidence="2" id="KW-1185">Reference proteome</keyword>
<dbReference type="GO" id="GO:0003677">
    <property type="term" value="F:DNA binding"/>
    <property type="evidence" value="ECO:0007669"/>
    <property type="project" value="InterPro"/>
</dbReference>